<evidence type="ECO:0000256" key="1">
    <source>
        <dbReference type="ARBA" id="ARBA00001936"/>
    </source>
</evidence>
<dbReference type="OrthoDB" id="6334099at2"/>
<dbReference type="GO" id="GO:0103023">
    <property type="term" value="F:ITPase activity"/>
    <property type="evidence" value="ECO:0007669"/>
    <property type="project" value="UniProtKB-EC"/>
</dbReference>
<keyword evidence="4 11" id="KW-0378">Hydrolase</keyword>
<organism evidence="13 14">
    <name type="scientific">Erwinia piriflorinigrans CFBP 5888</name>
    <dbReference type="NCBI Taxonomy" id="1161919"/>
    <lineage>
        <taxon>Bacteria</taxon>
        <taxon>Pseudomonadati</taxon>
        <taxon>Pseudomonadota</taxon>
        <taxon>Gammaproteobacteria</taxon>
        <taxon>Enterobacterales</taxon>
        <taxon>Erwiniaceae</taxon>
        <taxon>Erwinia</taxon>
    </lineage>
</organism>
<dbReference type="SUPFAM" id="SSF52972">
    <property type="entry name" value="ITPase-like"/>
    <property type="match status" value="1"/>
</dbReference>
<comment type="caution">
    <text evidence="11">Lacks conserved residue(s) required for the propagation of feature annotation.</text>
</comment>
<sequence>MYHVVAATINPAKIKAISQAFSDIFGAGSCHIEGVEVDSGVAAQPISNTETRTGARQRVMNARQVRPEADFWVAIEAGIEEDTAFAWMVVENQRLRGESRSASFTLPAIVMKGIHQGRELGEEMARLTGIENIKHKGGAIGAFTAGHLTRSSVYHQALILALCPFHNDIYQRKADDEDSDLIRTR</sequence>
<gene>
    <name evidence="13" type="primary">yjjX</name>
    <name evidence="13" type="ORF">EPIR_2995</name>
</gene>
<dbReference type="RefSeq" id="WP_023656127.1">
    <property type="nucleotide sequence ID" value="NZ_CAHS01000017.1"/>
</dbReference>
<feature type="domain" description="Non-canonical purine NTP phosphatase/PRRC1" evidence="12">
    <location>
        <begin position="7"/>
        <end position="165"/>
    </location>
</feature>
<comment type="catalytic activity">
    <reaction evidence="9 11">
        <text>XTP + H2O = XDP + phosphate + H(+)</text>
        <dbReference type="Rhea" id="RHEA:28406"/>
        <dbReference type="ChEBI" id="CHEBI:15377"/>
        <dbReference type="ChEBI" id="CHEBI:15378"/>
        <dbReference type="ChEBI" id="CHEBI:43474"/>
        <dbReference type="ChEBI" id="CHEBI:59884"/>
        <dbReference type="ChEBI" id="CHEBI:61314"/>
        <dbReference type="EC" id="3.6.1.73"/>
    </reaction>
</comment>
<dbReference type="Pfam" id="PF01931">
    <property type="entry name" value="NTPase_I-T"/>
    <property type="match status" value="1"/>
</dbReference>
<feature type="binding site" evidence="11">
    <location>
        <position position="38"/>
    </location>
    <ligand>
        <name>Mg(2+)</name>
        <dbReference type="ChEBI" id="CHEBI:18420"/>
    </ligand>
</feature>
<comment type="cofactor">
    <cofactor evidence="1">
        <name>Mn(2+)</name>
        <dbReference type="ChEBI" id="CHEBI:29035"/>
    </cofactor>
</comment>
<accession>V5ZAF8</accession>
<dbReference type="EMBL" id="CAHS01000017">
    <property type="protein sequence ID" value="CCG88358.1"/>
    <property type="molecule type" value="Genomic_DNA"/>
</dbReference>
<dbReference type="GO" id="GO:0009117">
    <property type="term" value="P:nucleotide metabolic process"/>
    <property type="evidence" value="ECO:0007669"/>
    <property type="project" value="UniProtKB-KW"/>
</dbReference>
<keyword evidence="6 11" id="KW-0546">Nucleotide metabolism</keyword>
<protein>
    <recommendedName>
        <fullName evidence="11">Inosine/xanthosine triphosphatase</fullName>
        <shortName evidence="11">ITPase/XTPase</shortName>
        <ecNumber evidence="11">3.6.1.73</ecNumber>
    </recommendedName>
    <alternativeName>
        <fullName evidence="11">Non-canonical purine NTP phosphatase</fullName>
    </alternativeName>
    <alternativeName>
        <fullName evidence="11">Non-standard purine NTP phosphatase</fullName>
    </alternativeName>
    <alternativeName>
        <fullName evidence="11">Nucleoside-triphosphate phosphatase</fullName>
        <shortName evidence="11">NTPase</shortName>
    </alternativeName>
</protein>
<evidence type="ECO:0000256" key="5">
    <source>
        <dbReference type="ARBA" id="ARBA00022842"/>
    </source>
</evidence>
<reference evidence="13 14" key="1">
    <citation type="journal article" date="2013" name="Syst. Appl. Microbiol.">
        <title>Phylogenetic position and virulence apparatus of the pear flower necrosis pathogen Erwinia piriflorinigrans CFBP 5888T as assessed by comparative genomics.</title>
        <authorList>
            <person name="Smits T.H."/>
            <person name="Rezzonico F."/>
            <person name="Lopez M.M."/>
            <person name="Blom J."/>
            <person name="Goesmann A."/>
            <person name="Frey J.E."/>
            <person name="Duffy B."/>
        </authorList>
    </citation>
    <scope>NUCLEOTIDE SEQUENCE [LARGE SCALE GENOMIC DNA]</scope>
    <source>
        <strain evidence="14">CFBP5888</strain>
    </source>
</reference>
<dbReference type="FunFam" id="3.90.950.10:FF:000002">
    <property type="entry name" value="Inosine/xanthosine triphosphatase"/>
    <property type="match status" value="1"/>
</dbReference>
<proteinExistence type="inferred from homology"/>
<dbReference type="PANTHER" id="PTHR34699:SF2">
    <property type="entry name" value="NON-CANONICAL PURINE NTP PHOSPHATASE_PRRC1 DOMAIN-CONTAINING PROTEIN"/>
    <property type="match status" value="1"/>
</dbReference>
<comment type="cofactor">
    <cofactor evidence="11">
        <name>Mg(2+)</name>
        <dbReference type="ChEBI" id="CHEBI:18420"/>
    </cofactor>
    <cofactor evidence="11">
        <name>Mn(2+)</name>
        <dbReference type="ChEBI" id="CHEBI:29035"/>
    </cofactor>
    <text evidence="11">Binds 1 divalent metal cation per subunit; can use either Mg(2+) or Mn(2+).</text>
</comment>
<evidence type="ECO:0000256" key="6">
    <source>
        <dbReference type="ARBA" id="ARBA00023080"/>
    </source>
</evidence>
<dbReference type="InterPro" id="IPR050299">
    <property type="entry name" value="YjjX_NTPase"/>
</dbReference>
<evidence type="ECO:0000256" key="2">
    <source>
        <dbReference type="ARBA" id="ARBA00022723"/>
    </source>
</evidence>
<feature type="binding site" evidence="11">
    <location>
        <begin position="68"/>
        <end position="69"/>
    </location>
    <ligand>
        <name>substrate</name>
    </ligand>
</feature>
<keyword evidence="5 11" id="KW-0460">Magnesium</keyword>
<dbReference type="GO" id="GO:0006772">
    <property type="term" value="P:thiamine metabolic process"/>
    <property type="evidence" value="ECO:0007669"/>
    <property type="project" value="TreeGrafter"/>
</dbReference>
<dbReference type="InterPro" id="IPR002786">
    <property type="entry name" value="Non_canon_purine_NTPase"/>
</dbReference>
<evidence type="ECO:0000313" key="13">
    <source>
        <dbReference type="EMBL" id="CCG88358.1"/>
    </source>
</evidence>
<evidence type="ECO:0000256" key="11">
    <source>
        <dbReference type="HAMAP-Rule" id="MF_00648"/>
    </source>
</evidence>
<dbReference type="HAMAP" id="MF_00648">
    <property type="entry name" value="Non_canon_purine_NTPase_YjjX"/>
    <property type="match status" value="1"/>
</dbReference>
<evidence type="ECO:0000256" key="10">
    <source>
        <dbReference type="ARBA" id="ARBA00060855"/>
    </source>
</evidence>
<comment type="function">
    <text evidence="11">Phosphatase that hydrolyzes non-canonical purine nucleotides such as XTP and ITP to their respective diphosphate derivatives. Probably excludes non-canonical purines from DNA/RNA precursor pool, thus preventing their incorporation into DNA/RNA and avoiding chromosomal lesions.</text>
</comment>
<dbReference type="STRING" id="1161919.EPIR_2995"/>
<evidence type="ECO:0000256" key="4">
    <source>
        <dbReference type="ARBA" id="ARBA00022801"/>
    </source>
</evidence>
<keyword evidence="3 11" id="KW-0547">Nucleotide-binding</keyword>
<evidence type="ECO:0000313" key="14">
    <source>
        <dbReference type="Proteomes" id="UP000018217"/>
    </source>
</evidence>
<comment type="subunit">
    <text evidence="11">Homodimer.</text>
</comment>
<name>V5ZAF8_9GAMM</name>
<evidence type="ECO:0000256" key="8">
    <source>
        <dbReference type="ARBA" id="ARBA00048174"/>
    </source>
</evidence>
<dbReference type="Proteomes" id="UP000018217">
    <property type="component" value="Unassembled WGS sequence"/>
</dbReference>
<comment type="catalytic activity">
    <reaction evidence="8 11">
        <text>ITP + H2O = IDP + phosphate + H(+)</text>
        <dbReference type="Rhea" id="RHEA:28330"/>
        <dbReference type="ChEBI" id="CHEBI:15377"/>
        <dbReference type="ChEBI" id="CHEBI:15378"/>
        <dbReference type="ChEBI" id="CHEBI:43474"/>
        <dbReference type="ChEBI" id="CHEBI:58280"/>
        <dbReference type="ChEBI" id="CHEBI:61402"/>
        <dbReference type="EC" id="3.6.1.73"/>
    </reaction>
</comment>
<dbReference type="InterPro" id="IPR029001">
    <property type="entry name" value="ITPase-like_fam"/>
</dbReference>
<dbReference type="PANTHER" id="PTHR34699">
    <property type="match status" value="1"/>
</dbReference>
<evidence type="ECO:0000256" key="7">
    <source>
        <dbReference type="ARBA" id="ARBA00023211"/>
    </source>
</evidence>
<dbReference type="AlphaFoldDB" id="V5ZAF8"/>
<dbReference type="GO" id="GO:0000166">
    <property type="term" value="F:nucleotide binding"/>
    <property type="evidence" value="ECO:0007669"/>
    <property type="project" value="UniProtKB-KW"/>
</dbReference>
<dbReference type="NCBIfam" id="TIGR00258">
    <property type="entry name" value="inosine/xanthosine triphosphatase"/>
    <property type="match status" value="1"/>
</dbReference>
<feature type="binding site" evidence="11">
    <location>
        <position position="68"/>
    </location>
    <ligand>
        <name>Mg(2+)</name>
        <dbReference type="ChEBI" id="CHEBI:18420"/>
    </ligand>
</feature>
<dbReference type="EC" id="3.6.1.73" evidence="11"/>
<evidence type="ECO:0000259" key="12">
    <source>
        <dbReference type="Pfam" id="PF01931"/>
    </source>
</evidence>
<dbReference type="InterPro" id="IPR026533">
    <property type="entry name" value="NTPase/PRRC1"/>
</dbReference>
<keyword evidence="14" id="KW-1185">Reference proteome</keyword>
<evidence type="ECO:0000256" key="9">
    <source>
        <dbReference type="ARBA" id="ARBA00048781"/>
    </source>
</evidence>
<evidence type="ECO:0000256" key="3">
    <source>
        <dbReference type="ARBA" id="ARBA00022741"/>
    </source>
</evidence>
<dbReference type="Gene3D" id="3.90.950.10">
    <property type="match status" value="1"/>
</dbReference>
<dbReference type="NCBIfam" id="NF003459">
    <property type="entry name" value="PRK05074.1"/>
    <property type="match status" value="1"/>
</dbReference>
<keyword evidence="7 11" id="KW-0464">Manganese</keyword>
<comment type="caution">
    <text evidence="13">The sequence shown here is derived from an EMBL/GenBank/DDBJ whole genome shotgun (WGS) entry which is preliminary data.</text>
</comment>
<keyword evidence="2 11" id="KW-0479">Metal-binding</keyword>
<comment type="similarity">
    <text evidence="10 11">Belongs to the YjjX NTPase family.</text>
</comment>
<dbReference type="GO" id="GO:0046872">
    <property type="term" value="F:metal ion binding"/>
    <property type="evidence" value="ECO:0007669"/>
    <property type="project" value="UniProtKB-KW"/>
</dbReference>